<dbReference type="AlphaFoldDB" id="X1GC85"/>
<organism evidence="1">
    <name type="scientific">marine sediment metagenome</name>
    <dbReference type="NCBI Taxonomy" id="412755"/>
    <lineage>
        <taxon>unclassified sequences</taxon>
        <taxon>metagenomes</taxon>
        <taxon>ecological metagenomes</taxon>
    </lineage>
</organism>
<evidence type="ECO:0000313" key="1">
    <source>
        <dbReference type="EMBL" id="GAH54837.1"/>
    </source>
</evidence>
<protein>
    <submittedName>
        <fullName evidence="1">Uncharacterized protein</fullName>
    </submittedName>
</protein>
<sequence length="38" mass="4524">NINNAKLPIFPYLSIKYTPTLILTMYYKSRLYGFKIKP</sequence>
<comment type="caution">
    <text evidence="1">The sequence shown here is derived from an EMBL/GenBank/DDBJ whole genome shotgun (WGS) entry which is preliminary data.</text>
</comment>
<gene>
    <name evidence="1" type="ORF">S03H2_30259</name>
</gene>
<feature type="non-terminal residue" evidence="1">
    <location>
        <position position="1"/>
    </location>
</feature>
<reference evidence="1" key="1">
    <citation type="journal article" date="2014" name="Front. Microbiol.">
        <title>High frequency of phylogenetically diverse reductive dehalogenase-homologous genes in deep subseafloor sedimentary metagenomes.</title>
        <authorList>
            <person name="Kawai M."/>
            <person name="Futagami T."/>
            <person name="Toyoda A."/>
            <person name="Takaki Y."/>
            <person name="Nishi S."/>
            <person name="Hori S."/>
            <person name="Arai W."/>
            <person name="Tsubouchi T."/>
            <person name="Morono Y."/>
            <person name="Uchiyama I."/>
            <person name="Ito T."/>
            <person name="Fujiyama A."/>
            <person name="Inagaki F."/>
            <person name="Takami H."/>
        </authorList>
    </citation>
    <scope>NUCLEOTIDE SEQUENCE</scope>
    <source>
        <strain evidence="1">Expedition CK06-06</strain>
    </source>
</reference>
<proteinExistence type="predicted"/>
<dbReference type="EMBL" id="BARU01018299">
    <property type="protein sequence ID" value="GAH54837.1"/>
    <property type="molecule type" value="Genomic_DNA"/>
</dbReference>
<name>X1GC85_9ZZZZ</name>
<accession>X1GC85</accession>